<dbReference type="InterPro" id="IPR012340">
    <property type="entry name" value="NA-bd_OB-fold"/>
</dbReference>
<comment type="cofactor">
    <cofactor evidence="15">
        <name>Mg(2+)</name>
        <dbReference type="ChEBI" id="CHEBI:18420"/>
    </cofactor>
    <text evidence="15">Binds 2 magnesium ions per tetramer.</text>
</comment>
<dbReference type="GO" id="GO:0004826">
    <property type="term" value="F:phenylalanine-tRNA ligase activity"/>
    <property type="evidence" value="ECO:0007669"/>
    <property type="project" value="UniProtKB-EC"/>
</dbReference>
<dbReference type="InterPro" id="IPR004532">
    <property type="entry name" value="Phe-tRNA-ligase_IIc_bsu_bact"/>
</dbReference>
<evidence type="ECO:0000256" key="4">
    <source>
        <dbReference type="ARBA" id="ARBA00022490"/>
    </source>
</evidence>
<feature type="domain" description="TRNA-binding" evidence="17">
    <location>
        <begin position="39"/>
        <end position="148"/>
    </location>
</feature>
<keyword evidence="8 15" id="KW-0547">Nucleotide-binding</keyword>
<keyword evidence="5 16" id="KW-0820">tRNA-binding</keyword>
<dbReference type="InterPro" id="IPR005147">
    <property type="entry name" value="tRNA_synthase_B5-dom"/>
</dbReference>
<evidence type="ECO:0000256" key="2">
    <source>
        <dbReference type="ARBA" id="ARBA00008653"/>
    </source>
</evidence>
<dbReference type="EC" id="6.1.1.20" evidence="15"/>
<dbReference type="InterPro" id="IPR045060">
    <property type="entry name" value="Phe-tRNA-ligase_IIc_bsu"/>
</dbReference>
<dbReference type="CDD" id="cd02796">
    <property type="entry name" value="tRNA_bind_bactPheRS"/>
    <property type="match status" value="1"/>
</dbReference>
<keyword evidence="10 15" id="KW-0460">Magnesium</keyword>
<evidence type="ECO:0000256" key="13">
    <source>
        <dbReference type="ARBA" id="ARBA00023146"/>
    </source>
</evidence>
<dbReference type="Gene3D" id="3.30.930.10">
    <property type="entry name" value="Bira Bifunctional Protein, Domain 2"/>
    <property type="match status" value="1"/>
</dbReference>
<dbReference type="InterPro" id="IPR033714">
    <property type="entry name" value="tRNA_bind_bactPheRS"/>
</dbReference>
<dbReference type="InterPro" id="IPR009061">
    <property type="entry name" value="DNA-bd_dom_put_sf"/>
</dbReference>
<evidence type="ECO:0000259" key="17">
    <source>
        <dbReference type="PROSITE" id="PS50886"/>
    </source>
</evidence>
<feature type="domain" description="FDX-ACB" evidence="18">
    <location>
        <begin position="685"/>
        <end position="771"/>
    </location>
</feature>
<dbReference type="PROSITE" id="PS51483">
    <property type="entry name" value="B5"/>
    <property type="match status" value="1"/>
</dbReference>
<dbReference type="RefSeq" id="WP_258567896.1">
    <property type="nucleotide sequence ID" value="NZ_CP092900.1"/>
</dbReference>
<dbReference type="Gene3D" id="3.30.70.380">
    <property type="entry name" value="Ferrodoxin-fold anticodon-binding domain"/>
    <property type="match status" value="1"/>
</dbReference>
<keyword evidence="7 15" id="KW-0479">Metal-binding</keyword>
<evidence type="ECO:0000256" key="1">
    <source>
        <dbReference type="ARBA" id="ARBA00004496"/>
    </source>
</evidence>
<dbReference type="InterPro" id="IPR045864">
    <property type="entry name" value="aa-tRNA-synth_II/BPL/LPL"/>
</dbReference>
<dbReference type="PANTHER" id="PTHR10947:SF0">
    <property type="entry name" value="PHENYLALANINE--TRNA LIGASE BETA SUBUNIT"/>
    <property type="match status" value="1"/>
</dbReference>
<keyword evidence="6 15" id="KW-0436">Ligase</keyword>
<reference evidence="20 21" key="1">
    <citation type="journal article" date="2022" name="Nat. Microbiol.">
        <title>The microbiome of a bacterivorous marine choanoflagellate contains a resource-demanding obligate bacterial associate.</title>
        <authorList>
            <person name="Needham D.M."/>
            <person name="Poirier C."/>
            <person name="Bachy C."/>
            <person name="George E.E."/>
            <person name="Wilken S."/>
            <person name="Yung C.C.M."/>
            <person name="Limardo A.J."/>
            <person name="Morando M."/>
            <person name="Sudek L."/>
            <person name="Malmstrom R.R."/>
            <person name="Keeling P.J."/>
            <person name="Santoro A.E."/>
            <person name="Worden A.Z."/>
        </authorList>
    </citation>
    <scope>NUCLEOTIDE SEQUENCE [LARGE SCALE GENOMIC DNA]</scope>
    <source>
        <strain evidence="20 21">Comchoano-1</strain>
    </source>
</reference>
<dbReference type="InterPro" id="IPR020825">
    <property type="entry name" value="Phe-tRNA_synthase-like_B3/B4"/>
</dbReference>
<evidence type="ECO:0000256" key="15">
    <source>
        <dbReference type="HAMAP-Rule" id="MF_00283"/>
    </source>
</evidence>
<comment type="subcellular location">
    <subcellularLocation>
        <location evidence="1 15">Cytoplasm</location>
    </subcellularLocation>
</comment>
<name>A0ABY5DJV9_9GAMM</name>
<keyword evidence="13 15" id="KW-0030">Aminoacyl-tRNA synthetase</keyword>
<dbReference type="PROSITE" id="PS51447">
    <property type="entry name" value="FDX_ACB"/>
    <property type="match status" value="1"/>
</dbReference>
<dbReference type="InterPro" id="IPR005146">
    <property type="entry name" value="B3/B4_tRNA-bd"/>
</dbReference>
<keyword evidence="12 15" id="KW-0648">Protein biosynthesis</keyword>
<feature type="domain" description="B5" evidence="19">
    <location>
        <begin position="393"/>
        <end position="467"/>
    </location>
</feature>
<dbReference type="Pfam" id="PF03147">
    <property type="entry name" value="FDX-ACB"/>
    <property type="match status" value="1"/>
</dbReference>
<evidence type="ECO:0000256" key="7">
    <source>
        <dbReference type="ARBA" id="ARBA00022723"/>
    </source>
</evidence>
<organism evidence="20 21">
    <name type="scientific">Candidatus Comchoanobacter bicostacola</name>
    <dbReference type="NCBI Taxonomy" id="2919598"/>
    <lineage>
        <taxon>Bacteria</taxon>
        <taxon>Pseudomonadati</taxon>
        <taxon>Pseudomonadota</taxon>
        <taxon>Gammaproteobacteria</taxon>
        <taxon>Candidatus Comchoanobacterales</taxon>
        <taxon>Candidatus Comchoanobacteraceae</taxon>
        <taxon>Candidatus Comchoanobacter</taxon>
    </lineage>
</organism>
<feature type="binding site" evidence="15">
    <location>
        <position position="454"/>
    </location>
    <ligand>
        <name>Mg(2+)</name>
        <dbReference type="ChEBI" id="CHEBI:18420"/>
        <note>shared with alpha subunit</note>
    </ligand>
</feature>
<dbReference type="SMART" id="SM00874">
    <property type="entry name" value="B5"/>
    <property type="match status" value="1"/>
</dbReference>
<protein>
    <recommendedName>
        <fullName evidence="15">Phenylalanine--tRNA ligase beta subunit</fullName>
        <ecNumber evidence="15">6.1.1.20</ecNumber>
    </recommendedName>
    <alternativeName>
        <fullName evidence="15">Phenylalanyl-tRNA synthetase beta subunit</fullName>
        <shortName evidence="15">PheRS</shortName>
    </alternativeName>
</protein>
<dbReference type="NCBIfam" id="TIGR00472">
    <property type="entry name" value="pheT_bact"/>
    <property type="match status" value="1"/>
</dbReference>
<dbReference type="SUPFAM" id="SSF46955">
    <property type="entry name" value="Putative DNA-binding domain"/>
    <property type="match status" value="1"/>
</dbReference>
<dbReference type="EMBL" id="CP092900">
    <property type="protein sequence ID" value="UTC24112.1"/>
    <property type="molecule type" value="Genomic_DNA"/>
</dbReference>
<dbReference type="Pfam" id="PF03484">
    <property type="entry name" value="B5"/>
    <property type="match status" value="1"/>
</dbReference>
<dbReference type="SUPFAM" id="SSF54991">
    <property type="entry name" value="Anticodon-binding domain of PheRS"/>
    <property type="match status" value="1"/>
</dbReference>
<evidence type="ECO:0000259" key="18">
    <source>
        <dbReference type="PROSITE" id="PS51447"/>
    </source>
</evidence>
<dbReference type="Gene3D" id="3.50.40.10">
    <property type="entry name" value="Phenylalanyl-trna Synthetase, Chain B, domain 3"/>
    <property type="match status" value="1"/>
</dbReference>
<dbReference type="CDD" id="cd00769">
    <property type="entry name" value="PheRS_beta_core"/>
    <property type="match status" value="1"/>
</dbReference>
<evidence type="ECO:0000256" key="11">
    <source>
        <dbReference type="ARBA" id="ARBA00022884"/>
    </source>
</evidence>
<evidence type="ECO:0000256" key="14">
    <source>
        <dbReference type="ARBA" id="ARBA00049255"/>
    </source>
</evidence>
<dbReference type="Gene3D" id="3.30.56.10">
    <property type="match status" value="2"/>
</dbReference>
<comment type="catalytic activity">
    <reaction evidence="14 15">
        <text>tRNA(Phe) + L-phenylalanine + ATP = L-phenylalanyl-tRNA(Phe) + AMP + diphosphate + H(+)</text>
        <dbReference type="Rhea" id="RHEA:19413"/>
        <dbReference type="Rhea" id="RHEA-COMP:9668"/>
        <dbReference type="Rhea" id="RHEA-COMP:9699"/>
        <dbReference type="ChEBI" id="CHEBI:15378"/>
        <dbReference type="ChEBI" id="CHEBI:30616"/>
        <dbReference type="ChEBI" id="CHEBI:33019"/>
        <dbReference type="ChEBI" id="CHEBI:58095"/>
        <dbReference type="ChEBI" id="CHEBI:78442"/>
        <dbReference type="ChEBI" id="CHEBI:78531"/>
        <dbReference type="ChEBI" id="CHEBI:456215"/>
        <dbReference type="EC" id="6.1.1.20"/>
    </reaction>
</comment>
<dbReference type="SMART" id="SM00896">
    <property type="entry name" value="FDX-ACB"/>
    <property type="match status" value="1"/>
</dbReference>
<comment type="subunit">
    <text evidence="3 15">Tetramer of two alpha and two beta subunits.</text>
</comment>
<dbReference type="Gene3D" id="2.40.50.140">
    <property type="entry name" value="Nucleic acid-binding proteins"/>
    <property type="match status" value="1"/>
</dbReference>
<dbReference type="SUPFAM" id="SSF56037">
    <property type="entry name" value="PheT/TilS domain"/>
    <property type="match status" value="1"/>
</dbReference>
<keyword evidence="21" id="KW-1185">Reference proteome</keyword>
<feature type="binding site" evidence="15">
    <location>
        <position position="451"/>
    </location>
    <ligand>
        <name>Mg(2+)</name>
        <dbReference type="ChEBI" id="CHEBI:18420"/>
        <note>shared with alpha subunit</note>
    </ligand>
</feature>
<gene>
    <name evidence="15 20" type="primary">pheT</name>
    <name evidence="20" type="ORF">MMH89_02585</name>
</gene>
<dbReference type="InterPro" id="IPR002547">
    <property type="entry name" value="tRNA-bd_dom"/>
</dbReference>
<dbReference type="InterPro" id="IPR041616">
    <property type="entry name" value="PheRS_beta_core"/>
</dbReference>
<feature type="binding site" evidence="15">
    <location>
        <position position="445"/>
    </location>
    <ligand>
        <name>Mg(2+)</name>
        <dbReference type="ChEBI" id="CHEBI:18420"/>
        <note>shared with alpha subunit</note>
    </ligand>
</feature>
<evidence type="ECO:0000256" key="6">
    <source>
        <dbReference type="ARBA" id="ARBA00022598"/>
    </source>
</evidence>
<dbReference type="Proteomes" id="UP001055955">
    <property type="component" value="Chromosome"/>
</dbReference>
<evidence type="ECO:0000256" key="5">
    <source>
        <dbReference type="ARBA" id="ARBA00022555"/>
    </source>
</evidence>
<dbReference type="Pfam" id="PF17759">
    <property type="entry name" value="tRNA_synthFbeta"/>
    <property type="match status" value="1"/>
</dbReference>
<dbReference type="SUPFAM" id="SSF55681">
    <property type="entry name" value="Class II aaRS and biotin synthetases"/>
    <property type="match status" value="1"/>
</dbReference>
<dbReference type="SUPFAM" id="SSF50249">
    <property type="entry name" value="Nucleic acid-binding proteins"/>
    <property type="match status" value="1"/>
</dbReference>
<evidence type="ECO:0000256" key="12">
    <source>
        <dbReference type="ARBA" id="ARBA00022917"/>
    </source>
</evidence>
<dbReference type="SMART" id="SM00873">
    <property type="entry name" value="B3_4"/>
    <property type="match status" value="1"/>
</dbReference>
<evidence type="ECO:0000256" key="16">
    <source>
        <dbReference type="PROSITE-ProRule" id="PRU00209"/>
    </source>
</evidence>
<comment type="similarity">
    <text evidence="2 15">Belongs to the phenylalanyl-tRNA synthetase beta subunit family. Type 1 subfamily.</text>
</comment>
<evidence type="ECO:0000256" key="10">
    <source>
        <dbReference type="ARBA" id="ARBA00022842"/>
    </source>
</evidence>
<dbReference type="InterPro" id="IPR036690">
    <property type="entry name" value="Fdx_antiC-bd_sf"/>
</dbReference>
<keyword evidence="9 15" id="KW-0067">ATP-binding</keyword>
<dbReference type="Pfam" id="PF01588">
    <property type="entry name" value="tRNA_bind"/>
    <property type="match status" value="1"/>
</dbReference>
<dbReference type="HAMAP" id="MF_00283">
    <property type="entry name" value="Phe_tRNA_synth_beta1"/>
    <property type="match status" value="1"/>
</dbReference>
<dbReference type="PANTHER" id="PTHR10947">
    <property type="entry name" value="PHENYLALANYL-TRNA SYNTHETASE BETA CHAIN AND LEUCINE-RICH REPEAT-CONTAINING PROTEIN 47"/>
    <property type="match status" value="1"/>
</dbReference>
<dbReference type="PROSITE" id="PS50886">
    <property type="entry name" value="TRBD"/>
    <property type="match status" value="1"/>
</dbReference>
<sequence>MIIPASWLNSRLSLSLTASEIADRLSATGFESELIQDPLKIDKGLVVGKIVSVEKHPSADKLNVCQVDVGTEVIQIVCGCSTVSDAKYVVVAPVGSKLPGCAIEEVSLRNVKSSGMICSLSEIGFEVASKGIYHIPESEDVVAGQSVGELMGTSDLIDVDITPNRGDCIGLEGVVRDFAASQDIAYKAPTYQSRETTSDKLLDTLDGQTTGAEFAHMSIEQGVILPLDIYNLLRQCKVSSIHPVVDILNYVMLVTGQPMHAYDADTLTLPLHINYVKKAQSIQLLDESEYDIKPYDLVVCDAHQAHALAGVMGGDESKITSDTKNVLIESASFSPKGIAKTLRNCAINTDSSYRFERGVDPQLAEQAMVMAVTLLERLVGAKMMAYQSKSTATPKKTVSLNVEKVSSYLGITLTEPEIVNYMHRLGFDSAAKDALTFLVPSYRFDVSSDVDLIEEVARLYGYNNIPLMPFDCELAVPEIQNSLETSIKLALAAYGLNEVVSFPFVSSEALNYFSDSQSTVKLSNPINANAPYMRSHIWQSMIQVLQYNHARQQSDLRIFESGHVYLKDSDGNLYEQLVIGGALSGRQSKQFLNAEREYNYYDGQALVVSLLKNLGYEQVVFKPVSIPGLHYVQAASIMIGDICVGSVGRMHPQLVRNLGLGLTIVFDINIDVLPELPSPKVQMPSKYPSVHRDITVSCASGLAVYEIIEFCNQQGIENLVSVSHVDTFETESGANITLALQFQSYDKTCSDKKVAQETERLINLLGKQFAK</sequence>
<dbReference type="InterPro" id="IPR005121">
    <property type="entry name" value="Fdx_antiC-bd"/>
</dbReference>
<feature type="binding site" evidence="15">
    <location>
        <position position="455"/>
    </location>
    <ligand>
        <name>Mg(2+)</name>
        <dbReference type="ChEBI" id="CHEBI:18420"/>
        <note>shared with alpha subunit</note>
    </ligand>
</feature>
<evidence type="ECO:0000259" key="19">
    <source>
        <dbReference type="PROSITE" id="PS51483"/>
    </source>
</evidence>
<proteinExistence type="inferred from homology"/>
<evidence type="ECO:0000313" key="20">
    <source>
        <dbReference type="EMBL" id="UTC24112.1"/>
    </source>
</evidence>
<accession>A0ABY5DJV9</accession>
<evidence type="ECO:0000313" key="21">
    <source>
        <dbReference type="Proteomes" id="UP001055955"/>
    </source>
</evidence>
<evidence type="ECO:0000256" key="9">
    <source>
        <dbReference type="ARBA" id="ARBA00022840"/>
    </source>
</evidence>
<evidence type="ECO:0000256" key="8">
    <source>
        <dbReference type="ARBA" id="ARBA00022741"/>
    </source>
</evidence>
<keyword evidence="11 16" id="KW-0694">RNA-binding</keyword>
<evidence type="ECO:0000256" key="3">
    <source>
        <dbReference type="ARBA" id="ARBA00011209"/>
    </source>
</evidence>
<dbReference type="Pfam" id="PF03483">
    <property type="entry name" value="B3_4"/>
    <property type="match status" value="1"/>
</dbReference>
<keyword evidence="4 15" id="KW-0963">Cytoplasm</keyword>